<evidence type="ECO:0000259" key="9">
    <source>
        <dbReference type="PROSITE" id="PS50111"/>
    </source>
</evidence>
<dbReference type="CDD" id="cd11386">
    <property type="entry name" value="MCP_signal"/>
    <property type="match status" value="1"/>
</dbReference>
<dbReference type="SMART" id="SM00283">
    <property type="entry name" value="MA"/>
    <property type="match status" value="1"/>
</dbReference>
<keyword evidence="2" id="KW-1003">Cell membrane</keyword>
<accession>A0A1X7LYT4</accession>
<keyword evidence="3 8" id="KW-0472">Membrane</keyword>
<keyword evidence="7" id="KW-0175">Coiled coil</keyword>
<dbReference type="PANTHER" id="PTHR32089">
    <property type="entry name" value="METHYL-ACCEPTING CHEMOTAXIS PROTEIN MCPB"/>
    <property type="match status" value="1"/>
</dbReference>
<feature type="domain" description="HAMP" evidence="10">
    <location>
        <begin position="216"/>
        <end position="268"/>
    </location>
</feature>
<dbReference type="OrthoDB" id="358716at2"/>
<dbReference type="Gene3D" id="1.10.287.950">
    <property type="entry name" value="Methyl-accepting chemotaxis protein"/>
    <property type="match status" value="1"/>
</dbReference>
<dbReference type="EMBL" id="FXAZ01000011">
    <property type="protein sequence ID" value="SMG59035.1"/>
    <property type="molecule type" value="Genomic_DNA"/>
</dbReference>
<reference evidence="11 12" key="1">
    <citation type="submission" date="2017-04" db="EMBL/GenBank/DDBJ databases">
        <authorList>
            <person name="Afonso C.L."/>
            <person name="Miller P.J."/>
            <person name="Scott M.A."/>
            <person name="Spackman E."/>
            <person name="Goraichik I."/>
            <person name="Dimitrov K.M."/>
            <person name="Suarez D.L."/>
            <person name="Swayne D.E."/>
        </authorList>
    </citation>
    <scope>NUCLEOTIDE SEQUENCE [LARGE SCALE GENOMIC DNA]</scope>
    <source>
        <strain evidence="11 12">11</strain>
    </source>
</reference>
<evidence type="ECO:0000256" key="6">
    <source>
        <dbReference type="PROSITE-ProRule" id="PRU00284"/>
    </source>
</evidence>
<dbReference type="Proteomes" id="UP000193834">
    <property type="component" value="Unassembled WGS sequence"/>
</dbReference>
<sequence length="573" mass="63123">MNLQRWKLRNLPIQSKLILIGSLGLVFTLLIGAVSFYAQGQIQDSAEKMYDQSQTIREMGQIRTDTRATYGFLLEMLLTYDSSKKPVLEKEIDERLSNMEANIKSWEQNAVSQWEKEQVDPFRKMFTFFKDEIMNIKKINSEQGKDEALSAVFGKFAVTSDLVNEKAEEIGQYINNQADELNHSNESVYRGTIILSSIVILISFLIGGALIIPITRAIVGPVKHIQQLMDRAGSGDFTAEGTHQSLDEMGQLTNSYNTMARSLRELIGQVYHSTDLVAASSQQLSASSQETSAVTEKIVQAIEGLTKETKLQNQTINEATNTIGDMNTAMQNVMTNTLDVSEKASASVKVANEGNGIVQQASQQMNQLQSKLVQLEEVLNQLQVQTNHIGNMNAVVSNIAAQTGLLALNASIEAARAGEHGRGFAVVASEVRKLADESAQSADEINQLVSTIQKDNQNVIQTMRMVQQEFDTGINLVQHAGTQFYEIEESINSVAAHLEDVSATMEEISAGSDQMNATAFHIKSSIEQMTQNIEDVASSTEEQLASMEEVQSSSQHLAHLAEDLQQAASRFSI</sequence>
<dbReference type="InterPro" id="IPR024478">
    <property type="entry name" value="HlyB_4HB_MCP"/>
</dbReference>
<dbReference type="PROSITE" id="PS50885">
    <property type="entry name" value="HAMP"/>
    <property type="match status" value="1"/>
</dbReference>
<dbReference type="PRINTS" id="PR00260">
    <property type="entry name" value="CHEMTRNSDUCR"/>
</dbReference>
<evidence type="ECO:0000256" key="1">
    <source>
        <dbReference type="ARBA" id="ARBA00004236"/>
    </source>
</evidence>
<evidence type="ECO:0000256" key="8">
    <source>
        <dbReference type="SAM" id="Phobius"/>
    </source>
</evidence>
<evidence type="ECO:0000256" key="7">
    <source>
        <dbReference type="SAM" id="Coils"/>
    </source>
</evidence>
<evidence type="ECO:0000256" key="5">
    <source>
        <dbReference type="ARBA" id="ARBA00029447"/>
    </source>
</evidence>
<name>A0A1X7LYT4_9BACL</name>
<comment type="subcellular location">
    <subcellularLocation>
        <location evidence="1">Cell membrane</location>
    </subcellularLocation>
</comment>
<feature type="transmembrane region" description="Helical" evidence="8">
    <location>
        <begin position="193"/>
        <end position="219"/>
    </location>
</feature>
<dbReference type="GO" id="GO:0007165">
    <property type="term" value="P:signal transduction"/>
    <property type="evidence" value="ECO:0007669"/>
    <property type="project" value="UniProtKB-KW"/>
</dbReference>
<dbReference type="SMART" id="SM00304">
    <property type="entry name" value="HAMP"/>
    <property type="match status" value="2"/>
</dbReference>
<dbReference type="InterPro" id="IPR003660">
    <property type="entry name" value="HAMP_dom"/>
</dbReference>
<dbReference type="Pfam" id="PF12729">
    <property type="entry name" value="4HB_MCP_1"/>
    <property type="match status" value="1"/>
</dbReference>
<dbReference type="CDD" id="cd06225">
    <property type="entry name" value="HAMP"/>
    <property type="match status" value="1"/>
</dbReference>
<dbReference type="STRING" id="1852522.SAMN06295960_4844"/>
<evidence type="ECO:0000256" key="3">
    <source>
        <dbReference type="ARBA" id="ARBA00023136"/>
    </source>
</evidence>
<keyword evidence="4 6" id="KW-0807">Transducer</keyword>
<comment type="similarity">
    <text evidence="5">Belongs to the methyl-accepting chemotaxis (MCP) protein family.</text>
</comment>
<dbReference type="PANTHER" id="PTHR32089:SF112">
    <property type="entry name" value="LYSOZYME-LIKE PROTEIN-RELATED"/>
    <property type="match status" value="1"/>
</dbReference>
<evidence type="ECO:0000259" key="10">
    <source>
        <dbReference type="PROSITE" id="PS50885"/>
    </source>
</evidence>
<feature type="coiled-coil region" evidence="7">
    <location>
        <begin position="358"/>
        <end position="385"/>
    </location>
</feature>
<dbReference type="Gene3D" id="6.10.340.10">
    <property type="match status" value="1"/>
</dbReference>
<dbReference type="Pfam" id="PF00015">
    <property type="entry name" value="MCPsignal"/>
    <property type="match status" value="1"/>
</dbReference>
<keyword evidence="12" id="KW-1185">Reference proteome</keyword>
<dbReference type="GO" id="GO:0004888">
    <property type="term" value="F:transmembrane signaling receptor activity"/>
    <property type="evidence" value="ECO:0007669"/>
    <property type="project" value="InterPro"/>
</dbReference>
<dbReference type="InterPro" id="IPR004089">
    <property type="entry name" value="MCPsignal_dom"/>
</dbReference>
<evidence type="ECO:0000256" key="4">
    <source>
        <dbReference type="ARBA" id="ARBA00023224"/>
    </source>
</evidence>
<protein>
    <submittedName>
        <fullName evidence="11">Methyl-accepting chemotaxis protein</fullName>
    </submittedName>
</protein>
<organism evidence="11 12">
    <name type="scientific">Paenibacillus aquistagni</name>
    <dbReference type="NCBI Taxonomy" id="1852522"/>
    <lineage>
        <taxon>Bacteria</taxon>
        <taxon>Bacillati</taxon>
        <taxon>Bacillota</taxon>
        <taxon>Bacilli</taxon>
        <taxon>Bacillales</taxon>
        <taxon>Paenibacillaceae</taxon>
        <taxon>Paenibacillus</taxon>
    </lineage>
</organism>
<feature type="domain" description="Methyl-accepting transducer" evidence="9">
    <location>
        <begin position="287"/>
        <end position="523"/>
    </location>
</feature>
<dbReference type="AlphaFoldDB" id="A0A1X7LYT4"/>
<keyword evidence="8" id="KW-1133">Transmembrane helix</keyword>
<proteinExistence type="inferred from homology"/>
<evidence type="ECO:0000313" key="12">
    <source>
        <dbReference type="Proteomes" id="UP000193834"/>
    </source>
</evidence>
<dbReference type="Pfam" id="PF00672">
    <property type="entry name" value="HAMP"/>
    <property type="match status" value="1"/>
</dbReference>
<dbReference type="RefSeq" id="WP_085498873.1">
    <property type="nucleotide sequence ID" value="NZ_FXAZ01000011.1"/>
</dbReference>
<evidence type="ECO:0000256" key="2">
    <source>
        <dbReference type="ARBA" id="ARBA00022475"/>
    </source>
</evidence>
<dbReference type="InterPro" id="IPR004090">
    <property type="entry name" value="Chemotax_Me-accpt_rcpt"/>
</dbReference>
<dbReference type="GO" id="GO:0006935">
    <property type="term" value="P:chemotaxis"/>
    <property type="evidence" value="ECO:0007669"/>
    <property type="project" value="InterPro"/>
</dbReference>
<keyword evidence="8" id="KW-0812">Transmembrane</keyword>
<gene>
    <name evidence="11" type="ORF">SAMN06295960_4844</name>
</gene>
<evidence type="ECO:0000313" key="11">
    <source>
        <dbReference type="EMBL" id="SMG59035.1"/>
    </source>
</evidence>
<dbReference type="PROSITE" id="PS50111">
    <property type="entry name" value="CHEMOTAXIS_TRANSDUC_2"/>
    <property type="match status" value="1"/>
</dbReference>
<dbReference type="GO" id="GO:0005886">
    <property type="term" value="C:plasma membrane"/>
    <property type="evidence" value="ECO:0007669"/>
    <property type="project" value="UniProtKB-SubCell"/>
</dbReference>
<dbReference type="SUPFAM" id="SSF58104">
    <property type="entry name" value="Methyl-accepting chemotaxis protein (MCP) signaling domain"/>
    <property type="match status" value="1"/>
</dbReference>